<evidence type="ECO:0000313" key="1">
    <source>
        <dbReference type="EMBL" id="KNZ64013.1"/>
    </source>
</evidence>
<dbReference type="Proteomes" id="UP000037035">
    <property type="component" value="Unassembled WGS sequence"/>
</dbReference>
<comment type="caution">
    <text evidence="1">The sequence shown here is derived from an EMBL/GenBank/DDBJ whole genome shotgun (WGS) entry which is preliminary data.</text>
</comment>
<keyword evidence="2" id="KW-1185">Reference proteome</keyword>
<evidence type="ECO:0000313" key="2">
    <source>
        <dbReference type="Proteomes" id="UP000037035"/>
    </source>
</evidence>
<organism evidence="1 2">
    <name type="scientific">Puccinia sorghi</name>
    <dbReference type="NCBI Taxonomy" id="27349"/>
    <lineage>
        <taxon>Eukaryota</taxon>
        <taxon>Fungi</taxon>
        <taxon>Dikarya</taxon>
        <taxon>Basidiomycota</taxon>
        <taxon>Pucciniomycotina</taxon>
        <taxon>Pucciniomycetes</taxon>
        <taxon>Pucciniales</taxon>
        <taxon>Pucciniaceae</taxon>
        <taxon>Puccinia</taxon>
    </lineage>
</organism>
<reference evidence="1 2" key="1">
    <citation type="submission" date="2015-08" db="EMBL/GenBank/DDBJ databases">
        <title>Next Generation Sequencing and Analysis of the Genome of Puccinia sorghi L Schw, the Causal Agent of Maize Common Rust.</title>
        <authorList>
            <person name="Rochi L."/>
            <person name="Burguener G."/>
            <person name="Darino M."/>
            <person name="Turjanski A."/>
            <person name="Kreff E."/>
            <person name="Dieguez M.J."/>
            <person name="Sacco F."/>
        </authorList>
    </citation>
    <scope>NUCLEOTIDE SEQUENCE [LARGE SCALE GENOMIC DNA]</scope>
    <source>
        <strain evidence="1 2">RO10H11247</strain>
    </source>
</reference>
<sequence>MKKYESQKLIPEAEAILIKMKNYFHSAIKNPVYLCSALLNPWVKKSQLTSEAKKYIVKDKYAATKEQITSKNAFGAGEKRNELAVSWEKSHQMRLKRLDTSGASCEREIRVISGDETHTILLLKQPTNLFLNQIFLICFLMAEKKKKRESRIPTRRSWSLASRQLTLCRGLNPLIQDPAVLYLRSRVKDICLIILVVSIGKQAELARGLLKGKQGFYFSLCPRDRQIKYSRRASGEGSIYTLYQTQLLELKQTPDSFLPLNIAIPQYSTHYISRKNRNHAGRNLKF</sequence>
<accession>A0A0L6VTH8</accession>
<proteinExistence type="predicted"/>
<dbReference type="OrthoDB" id="3252425at2759"/>
<dbReference type="EMBL" id="LAVV01000843">
    <property type="protein sequence ID" value="KNZ64013.1"/>
    <property type="molecule type" value="Genomic_DNA"/>
</dbReference>
<dbReference type="VEuPathDB" id="FungiDB:VP01_1075g1"/>
<gene>
    <name evidence="1" type="ORF">VP01_1075g1</name>
</gene>
<dbReference type="AlphaFoldDB" id="A0A0L6VTH8"/>
<protein>
    <submittedName>
        <fullName evidence="1">Uncharacterized protein</fullName>
    </submittedName>
</protein>
<name>A0A0L6VTH8_9BASI</name>